<keyword evidence="2" id="KW-1185">Reference proteome</keyword>
<evidence type="ECO:0000313" key="1">
    <source>
        <dbReference type="EMBL" id="ATD62629.1"/>
    </source>
</evidence>
<gene>
    <name evidence="1" type="ORF">CNX70_22675</name>
</gene>
<reference evidence="1 2" key="1">
    <citation type="submission" date="2017-09" db="EMBL/GenBank/DDBJ databases">
        <title>Complete genome sequence of Janthinobacterium svalbardensis PAMC 27463.</title>
        <authorList>
            <person name="Cho Y.-J."/>
            <person name="Cho A."/>
            <person name="Kim O.-S."/>
            <person name="Lee J.-I."/>
        </authorList>
    </citation>
    <scope>NUCLEOTIDE SEQUENCE [LARGE SCALE GENOMIC DNA]</scope>
    <source>
        <strain evidence="1 2">PAMC 27463</strain>
    </source>
</reference>
<dbReference type="Proteomes" id="UP000218437">
    <property type="component" value="Chromosome"/>
</dbReference>
<dbReference type="KEGG" id="jsv:CNX70_22675"/>
<accession>A0A290X0E9</accession>
<name>A0A290X0E9_9BURK</name>
<dbReference type="EMBL" id="CP023422">
    <property type="protein sequence ID" value="ATD62629.1"/>
    <property type="molecule type" value="Genomic_DNA"/>
</dbReference>
<protein>
    <submittedName>
        <fullName evidence="1">Uncharacterized protein</fullName>
    </submittedName>
</protein>
<organism evidence="1 2">
    <name type="scientific">Janthinobacterium svalbardensis</name>
    <dbReference type="NCBI Taxonomy" id="368607"/>
    <lineage>
        <taxon>Bacteria</taxon>
        <taxon>Pseudomonadati</taxon>
        <taxon>Pseudomonadota</taxon>
        <taxon>Betaproteobacteria</taxon>
        <taxon>Burkholderiales</taxon>
        <taxon>Oxalobacteraceae</taxon>
        <taxon>Janthinobacterium</taxon>
    </lineage>
</organism>
<evidence type="ECO:0000313" key="2">
    <source>
        <dbReference type="Proteomes" id="UP000218437"/>
    </source>
</evidence>
<sequence length="114" mass="13133">MPAGLWVVLCAFKAAPGGRAWLQGRHFTAFGRRGGVLRADVKKPRRQGVAWEYFVRRRDEYHVALLGRAGLACGQQAAGRTFRFGWGRTVEMTPRKFAYPIRCYRLWERSVQVY</sequence>
<dbReference type="AlphaFoldDB" id="A0A290X0E9"/>
<proteinExistence type="predicted"/>